<dbReference type="AlphaFoldDB" id="A0A272EYY0"/>
<evidence type="ECO:0000313" key="3">
    <source>
        <dbReference type="Proteomes" id="UP000216107"/>
    </source>
</evidence>
<dbReference type="InterPro" id="IPR036768">
    <property type="entry name" value="PolIII_chi_sf"/>
</dbReference>
<accession>A0A272EYY0</accession>
<keyword evidence="4" id="KW-1185">Reference proteome</keyword>
<sequence>MGSPGYRRYGLEEWCGQGSDRPAGAAAGRVPDPAGGAVTEVKFYHNAPDRLRAACVITSKAVAQGHRLVVFAPDDTTARAYDEQLWTFQPGSFVPHVRANSPLAARTPVLITRSLTDLACSDALLNLAPDLPPEFSSFGMLIEIVGQAEADRAMARQRWRQYKALDLPVTAHDLGRSAS</sequence>
<organism evidence="2 3">
    <name type="scientific">Candidatus Dactylopiibacterium carminicum</name>
    <dbReference type="NCBI Taxonomy" id="857335"/>
    <lineage>
        <taxon>Bacteria</taxon>
        <taxon>Pseudomonadati</taxon>
        <taxon>Pseudomonadota</taxon>
        <taxon>Betaproteobacteria</taxon>
        <taxon>Rhodocyclales</taxon>
        <taxon>Rhodocyclaceae</taxon>
        <taxon>Candidatus Dactylopiibacterium</taxon>
    </lineage>
</organism>
<dbReference type="Proteomes" id="UP000216107">
    <property type="component" value="Unassembled WGS sequence"/>
</dbReference>
<dbReference type="PANTHER" id="PTHR38767:SF1">
    <property type="entry name" value="DNA POLYMERASE III SUBUNIT CHI"/>
    <property type="match status" value="1"/>
</dbReference>
<evidence type="ECO:0000313" key="2">
    <source>
        <dbReference type="EMBL" id="PAS95338.1"/>
    </source>
</evidence>
<dbReference type="GO" id="GO:0032298">
    <property type="term" value="P:positive regulation of DNA-templated DNA replication initiation"/>
    <property type="evidence" value="ECO:0007669"/>
    <property type="project" value="TreeGrafter"/>
</dbReference>
<reference evidence="1 4" key="1">
    <citation type="submission" date="2016-08" db="EMBL/GenBank/DDBJ databases">
        <title>Candidatus Dactylopiibacterium carminicum genome sequence.</title>
        <authorList>
            <person name="Ramirez-Puebla S.T."/>
            <person name="Ormeno-Orrillo E."/>
            <person name="Vera-Ponce De Leon A."/>
            <person name="Luis L."/>
            <person name="Sanchez-Flores A."/>
            <person name="Monica R."/>
            <person name="Martinez-Romero E."/>
        </authorList>
    </citation>
    <scope>NUCLEOTIDE SEQUENCE [LARGE SCALE GENOMIC DNA]</scope>
    <source>
        <strain evidence="1">END1</strain>
    </source>
</reference>
<dbReference type="EMBL" id="MDUX01000001">
    <property type="protein sequence ID" value="KAF7600839.1"/>
    <property type="molecule type" value="Genomic_DNA"/>
</dbReference>
<dbReference type="GO" id="GO:0003887">
    <property type="term" value="F:DNA-directed DNA polymerase activity"/>
    <property type="evidence" value="ECO:0007669"/>
    <property type="project" value="InterPro"/>
</dbReference>
<name>A0A272EYY0_9RHOO</name>
<gene>
    <name evidence="1" type="ORF">BGI27_00350</name>
    <name evidence="2" type="ORF">CGU29_00385</name>
</gene>
<evidence type="ECO:0000313" key="1">
    <source>
        <dbReference type="EMBL" id="KAF7600839.1"/>
    </source>
</evidence>
<dbReference type="InterPro" id="IPR007459">
    <property type="entry name" value="DNA_pol3_chi"/>
</dbReference>
<dbReference type="Pfam" id="PF04364">
    <property type="entry name" value="DNA_pol3_chi"/>
    <property type="match status" value="1"/>
</dbReference>
<dbReference type="Proteomes" id="UP000623509">
    <property type="component" value="Unassembled WGS sequence"/>
</dbReference>
<dbReference type="OrthoDB" id="5297568at2"/>
<protein>
    <submittedName>
        <fullName evidence="2">DNA polymerase III subunit chi</fullName>
    </submittedName>
</protein>
<dbReference type="GO" id="GO:0006260">
    <property type="term" value="P:DNA replication"/>
    <property type="evidence" value="ECO:0007669"/>
    <property type="project" value="InterPro"/>
</dbReference>
<reference evidence="2 3" key="2">
    <citation type="submission" date="2017-07" db="EMBL/GenBank/DDBJ databases">
        <title>Candidatus Dactylopiibacterium carminicum, a nitrogen-fixing symbiont of the cochineal insect Dactylopius coccus and Dactylopius opuntiae (Hemiptera: Coccoidea: Dactylopiidae).</title>
        <authorList>
            <person name="Vera A."/>
        </authorList>
    </citation>
    <scope>NUCLEOTIDE SEQUENCE [LARGE SCALE GENOMIC DNA]</scope>
    <source>
        <strain evidence="2 3">NFDCM</strain>
    </source>
</reference>
<evidence type="ECO:0000313" key="4">
    <source>
        <dbReference type="Proteomes" id="UP000623509"/>
    </source>
</evidence>
<comment type="caution">
    <text evidence="2">The sequence shown here is derived from an EMBL/GenBank/DDBJ whole genome shotgun (WGS) entry which is preliminary data.</text>
</comment>
<proteinExistence type="predicted"/>
<dbReference type="SUPFAM" id="SSF102400">
    <property type="entry name" value="DNA polymerase III chi subunit"/>
    <property type="match status" value="1"/>
</dbReference>
<dbReference type="Gene3D" id="3.40.50.10110">
    <property type="entry name" value="DNA polymerase III subunit chi"/>
    <property type="match status" value="1"/>
</dbReference>
<dbReference type="GO" id="GO:0003677">
    <property type="term" value="F:DNA binding"/>
    <property type="evidence" value="ECO:0007669"/>
    <property type="project" value="InterPro"/>
</dbReference>
<dbReference type="PANTHER" id="PTHR38767">
    <property type="entry name" value="DNA POLYMERASE III SUBUNIT CHI"/>
    <property type="match status" value="1"/>
</dbReference>
<dbReference type="EMBL" id="NMRN01000001">
    <property type="protein sequence ID" value="PAS95338.1"/>
    <property type="molecule type" value="Genomic_DNA"/>
</dbReference>